<dbReference type="STRING" id="9646.ENSAMEP00000013572"/>
<dbReference type="SUPFAM" id="SSF48726">
    <property type="entry name" value="Immunoglobulin"/>
    <property type="match status" value="1"/>
</dbReference>
<feature type="transmembrane region" description="Helical" evidence="5">
    <location>
        <begin position="245"/>
        <end position="269"/>
    </location>
</feature>
<keyword evidence="2" id="KW-1015">Disulfide bond</keyword>
<reference evidence="8" key="3">
    <citation type="submission" date="2025-09" db="UniProtKB">
        <authorList>
            <consortium name="Ensembl"/>
        </authorList>
    </citation>
    <scope>IDENTIFICATION</scope>
</reference>
<reference evidence="8 9" key="1">
    <citation type="journal article" date="2010" name="Nature">
        <title>The sequence and de novo assembly of the giant panda genome.</title>
        <authorList>
            <person name="Li R."/>
            <person name="Fan W."/>
            <person name="Tian G."/>
            <person name="Zhu H."/>
            <person name="He L."/>
            <person name="Cai J."/>
            <person name="Huang Q."/>
            <person name="Cai Q."/>
            <person name="Li B."/>
            <person name="Bai Y."/>
            <person name="Zhang Z."/>
            <person name="Zhang Y."/>
            <person name="Wang W."/>
            <person name="Li J."/>
            <person name="Wei F."/>
            <person name="Li H."/>
            <person name="Jian M."/>
            <person name="Li J."/>
            <person name="Zhang Z."/>
            <person name="Nielsen R."/>
            <person name="Li D."/>
            <person name="Gu W."/>
            <person name="Yang Z."/>
            <person name="Xuan Z."/>
            <person name="Ryder O.A."/>
            <person name="Leung F.C."/>
            <person name="Zhou Y."/>
            <person name="Cao J."/>
            <person name="Sun X."/>
            <person name="Fu Y."/>
            <person name="Fang X."/>
            <person name="Guo X."/>
            <person name="Wang B."/>
            <person name="Hou R."/>
            <person name="Shen F."/>
            <person name="Mu B."/>
            <person name="Ni P."/>
            <person name="Lin R."/>
            <person name="Qian W."/>
            <person name="Wang G."/>
            <person name="Yu C."/>
            <person name="Nie W."/>
            <person name="Wang J."/>
            <person name="Wu Z."/>
            <person name="Liang H."/>
            <person name="Min J."/>
            <person name="Wu Q."/>
            <person name="Cheng S."/>
            <person name="Ruan J."/>
            <person name="Wang M."/>
            <person name="Shi Z."/>
            <person name="Wen M."/>
            <person name="Liu B."/>
            <person name="Ren X."/>
            <person name="Zheng H."/>
            <person name="Dong D."/>
            <person name="Cook K."/>
            <person name="Shan G."/>
            <person name="Zhang H."/>
            <person name="Kosiol C."/>
            <person name="Xie X."/>
            <person name="Lu Z."/>
            <person name="Zheng H."/>
            <person name="Li Y."/>
            <person name="Steiner C.C."/>
            <person name="Lam T.T."/>
            <person name="Lin S."/>
            <person name="Zhang Q."/>
            <person name="Li G."/>
            <person name="Tian J."/>
            <person name="Gong T."/>
            <person name="Liu H."/>
            <person name="Zhang D."/>
            <person name="Fang L."/>
            <person name="Ye C."/>
            <person name="Zhang J."/>
            <person name="Hu W."/>
            <person name="Xu A."/>
            <person name="Ren Y."/>
            <person name="Zhang G."/>
            <person name="Bruford M.W."/>
            <person name="Li Q."/>
            <person name="Ma L."/>
            <person name="Guo Y."/>
            <person name="An N."/>
            <person name="Hu Y."/>
            <person name="Zheng Y."/>
            <person name="Shi Y."/>
            <person name="Li Z."/>
            <person name="Liu Q."/>
            <person name="Chen Y."/>
            <person name="Zhao J."/>
            <person name="Qu N."/>
            <person name="Zhao S."/>
            <person name="Tian F."/>
            <person name="Wang X."/>
            <person name="Wang H."/>
            <person name="Xu L."/>
            <person name="Liu X."/>
            <person name="Vinar T."/>
            <person name="Wang Y."/>
            <person name="Lam T.W."/>
            <person name="Yiu S.M."/>
            <person name="Liu S."/>
            <person name="Zhang H."/>
            <person name="Li D."/>
            <person name="Huang Y."/>
            <person name="Wang X."/>
            <person name="Yang G."/>
            <person name="Jiang Z."/>
            <person name="Wang J."/>
            <person name="Qin N."/>
            <person name="Li L."/>
            <person name="Li J."/>
            <person name="Bolund L."/>
            <person name="Kristiansen K."/>
            <person name="Wong G.K."/>
            <person name="Olson M."/>
            <person name="Zhang X."/>
            <person name="Li S."/>
            <person name="Yang H."/>
            <person name="Wang J."/>
            <person name="Wang J."/>
        </authorList>
    </citation>
    <scope>NUCLEOTIDE SEQUENCE [LARGE SCALE GENOMIC DNA]</scope>
</reference>
<evidence type="ECO:0000256" key="6">
    <source>
        <dbReference type="SAM" id="SignalP"/>
    </source>
</evidence>
<keyword evidence="5" id="KW-0812">Transmembrane</keyword>
<dbReference type="InterPro" id="IPR013783">
    <property type="entry name" value="Ig-like_fold"/>
</dbReference>
<feature type="chain" id="PRO_5030171264" evidence="6">
    <location>
        <begin position="34"/>
        <end position="283"/>
    </location>
</feature>
<sequence>MRCPLDAGPGHSPAWRRLLLTGILISSCTCSASLELPAPQPPDPLTEGAGACLPVPGSPNGVLSTSWFRGHKAQPESLIFSPEGLPRPNHASQETLDTQSSLIIGSGTAQDTVLETSRRRRSATEQIPGQASSNAVMLLTFPYASEGVIQSDLNYSVILECLASSITPKPVLHWTLNGEPYRTGSLLIIRKLSWEQLGTYVCTAKNSQGQYSSYPVTLSLPQDNVDPTDAEPIEPDPVLSVSGGAAIGLLLAGNIGAVMLIGGIGFTIVHSIRTNRQRIRMCC</sequence>
<accession>G1M2L1</accession>
<dbReference type="eggNOG" id="ENOG502RU2R">
    <property type="taxonomic scope" value="Eukaryota"/>
</dbReference>
<keyword evidence="1 6" id="KW-0732">Signal</keyword>
<evidence type="ECO:0000256" key="4">
    <source>
        <dbReference type="ARBA" id="ARBA00023319"/>
    </source>
</evidence>
<keyword evidence="5" id="KW-1133">Transmembrane helix</keyword>
<evidence type="ECO:0000313" key="9">
    <source>
        <dbReference type="Proteomes" id="UP000008912"/>
    </source>
</evidence>
<dbReference type="GeneTree" id="ENSGT00390000015308"/>
<dbReference type="CDD" id="cd00096">
    <property type="entry name" value="Ig"/>
    <property type="match status" value="1"/>
</dbReference>
<feature type="signal peptide" evidence="6">
    <location>
        <begin position="1"/>
        <end position="33"/>
    </location>
</feature>
<dbReference type="Pfam" id="PF13895">
    <property type="entry name" value="Ig_2"/>
    <property type="match status" value="1"/>
</dbReference>
<reference evidence="8" key="2">
    <citation type="submission" date="2025-08" db="UniProtKB">
        <authorList>
            <consortium name="Ensembl"/>
        </authorList>
    </citation>
    <scope>IDENTIFICATION</scope>
</reference>
<dbReference type="PROSITE" id="PS50835">
    <property type="entry name" value="IG_LIKE"/>
    <property type="match status" value="1"/>
</dbReference>
<keyword evidence="5" id="KW-0472">Membrane</keyword>
<dbReference type="SMART" id="SM00408">
    <property type="entry name" value="IGc2"/>
    <property type="match status" value="1"/>
</dbReference>
<dbReference type="Ensembl" id="ENSAMET00000014139.2">
    <property type="protein sequence ID" value="ENSAMEP00000013572.2"/>
    <property type="gene ID" value="ENSAMEG00000012898.2"/>
</dbReference>
<keyword evidence="4" id="KW-0393">Immunoglobulin domain</keyword>
<feature type="domain" description="Ig-like" evidence="7">
    <location>
        <begin position="142"/>
        <end position="219"/>
    </location>
</feature>
<evidence type="ECO:0000256" key="5">
    <source>
        <dbReference type="SAM" id="Phobius"/>
    </source>
</evidence>
<dbReference type="InterPro" id="IPR036179">
    <property type="entry name" value="Ig-like_dom_sf"/>
</dbReference>
<dbReference type="InParanoid" id="G1M2L1"/>
<gene>
    <name evidence="8" type="primary">IGSF23</name>
</gene>
<dbReference type="HOGENOM" id="CLU_102978_0_0_1"/>
<dbReference type="InterPro" id="IPR052598">
    <property type="entry name" value="IgSF_CEA-related"/>
</dbReference>
<dbReference type="InterPro" id="IPR003599">
    <property type="entry name" value="Ig_sub"/>
</dbReference>
<dbReference type="PROSITE" id="PS51257">
    <property type="entry name" value="PROKAR_LIPOPROTEIN"/>
    <property type="match status" value="1"/>
</dbReference>
<dbReference type="AlphaFoldDB" id="G1M2L1"/>
<dbReference type="PANTHER" id="PTHR44337">
    <property type="entry name" value="CARCINOEMBRYONIC ANTIGEN-RELATED CELL ADHESION MOLECULE 8"/>
    <property type="match status" value="1"/>
</dbReference>
<protein>
    <submittedName>
        <fullName evidence="8">Immunoglobulin superfamily member 23</fullName>
    </submittedName>
</protein>
<dbReference type="Proteomes" id="UP000008912">
    <property type="component" value="Unassembled WGS sequence"/>
</dbReference>
<dbReference type="Gene3D" id="2.60.40.10">
    <property type="entry name" value="Immunoglobulins"/>
    <property type="match status" value="1"/>
</dbReference>
<keyword evidence="3" id="KW-0325">Glycoprotein</keyword>
<proteinExistence type="predicted"/>
<organism evidence="8 9">
    <name type="scientific">Ailuropoda melanoleuca</name>
    <name type="common">Giant panda</name>
    <dbReference type="NCBI Taxonomy" id="9646"/>
    <lineage>
        <taxon>Eukaryota</taxon>
        <taxon>Metazoa</taxon>
        <taxon>Chordata</taxon>
        <taxon>Craniata</taxon>
        <taxon>Vertebrata</taxon>
        <taxon>Euteleostomi</taxon>
        <taxon>Mammalia</taxon>
        <taxon>Eutheria</taxon>
        <taxon>Laurasiatheria</taxon>
        <taxon>Carnivora</taxon>
        <taxon>Caniformia</taxon>
        <taxon>Ursidae</taxon>
        <taxon>Ailuropoda</taxon>
    </lineage>
</organism>
<evidence type="ECO:0000256" key="1">
    <source>
        <dbReference type="ARBA" id="ARBA00022729"/>
    </source>
</evidence>
<keyword evidence="9" id="KW-1185">Reference proteome</keyword>
<evidence type="ECO:0000256" key="3">
    <source>
        <dbReference type="ARBA" id="ARBA00023180"/>
    </source>
</evidence>
<dbReference type="InterPro" id="IPR003598">
    <property type="entry name" value="Ig_sub2"/>
</dbReference>
<dbReference type="PANTHER" id="PTHR44337:SF13">
    <property type="entry name" value="IMMUNOGLOBULIN SUPERFAMILY MEMBER 23"/>
    <property type="match status" value="1"/>
</dbReference>
<evidence type="ECO:0000259" key="7">
    <source>
        <dbReference type="PROSITE" id="PS50835"/>
    </source>
</evidence>
<name>G1M2L1_AILME</name>
<evidence type="ECO:0000313" key="8">
    <source>
        <dbReference type="Ensembl" id="ENSAMEP00000013572.2"/>
    </source>
</evidence>
<dbReference type="SMART" id="SM00409">
    <property type="entry name" value="IG"/>
    <property type="match status" value="1"/>
</dbReference>
<evidence type="ECO:0000256" key="2">
    <source>
        <dbReference type="ARBA" id="ARBA00023157"/>
    </source>
</evidence>
<dbReference type="InterPro" id="IPR007110">
    <property type="entry name" value="Ig-like_dom"/>
</dbReference>